<comment type="caution">
    <text evidence="1">The sequence shown here is derived from an EMBL/GenBank/DDBJ whole genome shotgun (WGS) entry which is preliminary data.</text>
</comment>
<name>A0AAE3DJ68_9FIRM</name>
<dbReference type="Proteomes" id="UP001198962">
    <property type="component" value="Unassembled WGS sequence"/>
</dbReference>
<proteinExistence type="predicted"/>
<gene>
    <name evidence="1" type="ORF">LKD32_04020</name>
</gene>
<evidence type="ECO:0000313" key="2">
    <source>
        <dbReference type="Proteomes" id="UP001198962"/>
    </source>
</evidence>
<accession>A0AAE3DJ68</accession>
<dbReference type="RefSeq" id="WP_308450792.1">
    <property type="nucleotide sequence ID" value="NZ_JAJEPU010000008.1"/>
</dbReference>
<reference evidence="1" key="1">
    <citation type="submission" date="2021-10" db="EMBL/GenBank/DDBJ databases">
        <title>Anaerobic single-cell dispensing facilitates the cultivation of human gut bacteria.</title>
        <authorList>
            <person name="Afrizal A."/>
        </authorList>
    </citation>
    <scope>NUCLEOTIDE SEQUENCE</scope>
    <source>
        <strain evidence="1">CLA-AA-H274</strain>
    </source>
</reference>
<sequence>MMKKGGCGAETACDISVYLAKYFGMTNLYPYSLDPVEKDDYVRFADKMRPYLSPRPMGINRLDIYMEGIEKYFRDAGSPELVTEPLAGDLPWEEAGKRLRDQIDAGYPVPCLILKHKNPKMEDYVWHWFLLIGYEVEDTPDAPNARLRVKTVTYSESQWLDFQELWETGYREKGGLILLKQRDYF</sequence>
<protein>
    <submittedName>
        <fullName evidence="1">Uncharacterized protein</fullName>
    </submittedName>
</protein>
<dbReference type="EMBL" id="JAJEPU010000008">
    <property type="protein sequence ID" value="MCC2164059.1"/>
    <property type="molecule type" value="Genomic_DNA"/>
</dbReference>
<dbReference type="AlphaFoldDB" id="A0AAE3DJ68"/>
<keyword evidence="2" id="KW-1185">Reference proteome</keyword>
<evidence type="ECO:0000313" key="1">
    <source>
        <dbReference type="EMBL" id="MCC2164059.1"/>
    </source>
</evidence>
<organism evidence="1 2">
    <name type="scientific">Brotaphodocola catenula</name>
    <dbReference type="NCBI Taxonomy" id="2885361"/>
    <lineage>
        <taxon>Bacteria</taxon>
        <taxon>Bacillati</taxon>
        <taxon>Bacillota</taxon>
        <taxon>Clostridia</taxon>
        <taxon>Lachnospirales</taxon>
        <taxon>Lachnospiraceae</taxon>
        <taxon>Brotaphodocola</taxon>
    </lineage>
</organism>